<organism evidence="17 18">
    <name type="scientific">Archaeoglobus sulfaticallidus PM70-1</name>
    <dbReference type="NCBI Taxonomy" id="387631"/>
    <lineage>
        <taxon>Archaea</taxon>
        <taxon>Methanobacteriati</taxon>
        <taxon>Methanobacteriota</taxon>
        <taxon>Archaeoglobi</taxon>
        <taxon>Archaeoglobales</taxon>
        <taxon>Archaeoglobaceae</taxon>
        <taxon>Archaeoglobus</taxon>
    </lineage>
</organism>
<dbReference type="Proteomes" id="UP000013307">
    <property type="component" value="Chromosome"/>
</dbReference>
<dbReference type="InterPro" id="IPR004114">
    <property type="entry name" value="THUMP_dom"/>
</dbReference>
<name>N0BCX4_9EURY</name>
<dbReference type="RefSeq" id="WP_015590461.1">
    <property type="nucleotide sequence ID" value="NC_021169.1"/>
</dbReference>
<dbReference type="SUPFAM" id="SSF53335">
    <property type="entry name" value="S-adenosyl-L-methionine-dependent methyltransferases"/>
    <property type="match status" value="1"/>
</dbReference>
<dbReference type="EMBL" id="CP005290">
    <property type="protein sequence ID" value="AGK60863.1"/>
    <property type="molecule type" value="Genomic_DNA"/>
</dbReference>
<dbReference type="Gene3D" id="3.40.50.150">
    <property type="entry name" value="Vaccinia Virus protein VP39"/>
    <property type="match status" value="1"/>
</dbReference>
<evidence type="ECO:0000256" key="13">
    <source>
        <dbReference type="ARBA" id="ARBA00066936"/>
    </source>
</evidence>
<evidence type="ECO:0000256" key="10">
    <source>
        <dbReference type="ARBA" id="ARBA00051883"/>
    </source>
</evidence>
<evidence type="ECO:0000256" key="11">
    <source>
        <dbReference type="ARBA" id="ARBA00054380"/>
    </source>
</evidence>
<dbReference type="AlphaFoldDB" id="N0BCX4"/>
<protein>
    <recommendedName>
        <fullName evidence="13">tRNA (guanine(10)-N(2))-dimethyltransferase</fullName>
        <ecNumber evidence="13">2.1.1.213</ecNumber>
    </recommendedName>
    <alternativeName>
        <fullName evidence="14">tRNA:G10 dimethyltransferase</fullName>
    </alternativeName>
</protein>
<comment type="similarity">
    <text evidence="12">Belongs to the methyltransferase superfamily. Trm-G10 family.</text>
</comment>
<evidence type="ECO:0000256" key="3">
    <source>
        <dbReference type="ARBA" id="ARBA00022490"/>
    </source>
</evidence>
<dbReference type="SMART" id="SM00981">
    <property type="entry name" value="THUMP"/>
    <property type="match status" value="1"/>
</dbReference>
<keyword evidence="8" id="KW-0819">tRNA processing</keyword>
<dbReference type="GO" id="GO:0030488">
    <property type="term" value="P:tRNA methylation"/>
    <property type="evidence" value="ECO:0007669"/>
    <property type="project" value="TreeGrafter"/>
</dbReference>
<dbReference type="EC" id="2.1.1.213" evidence="13"/>
<evidence type="ECO:0000259" key="16">
    <source>
        <dbReference type="PROSITE" id="PS51165"/>
    </source>
</evidence>
<dbReference type="CDD" id="cd02440">
    <property type="entry name" value="AdoMet_MTases"/>
    <property type="match status" value="1"/>
</dbReference>
<dbReference type="Pfam" id="PF01170">
    <property type="entry name" value="UPF0020"/>
    <property type="match status" value="1"/>
</dbReference>
<dbReference type="InterPro" id="IPR029063">
    <property type="entry name" value="SAM-dependent_MTases_sf"/>
</dbReference>
<comment type="function">
    <text evidence="11">Catalyzes the adenosylmethionine-dependent methylation of the exocyclic amino group (N(2)) of guanosine at position 10 of various tRNAs. Acts via a two-step process that leads to the formation of either N(2)-monomethyl (m(2)G) or N(2)-dimethylguanosine (m(2)(2)G).</text>
</comment>
<dbReference type="GO" id="GO:0005737">
    <property type="term" value="C:cytoplasm"/>
    <property type="evidence" value="ECO:0007669"/>
    <property type="project" value="UniProtKB-SubCell"/>
</dbReference>
<dbReference type="InterPro" id="IPR053943">
    <property type="entry name" value="RlmKL-like_Mtase_CS"/>
</dbReference>
<accession>N0BCX4</accession>
<keyword evidence="6" id="KW-0808">Transferase</keyword>
<dbReference type="PANTHER" id="PTHR14911">
    <property type="entry name" value="THUMP DOMAIN-CONTAINING"/>
    <property type="match status" value="1"/>
</dbReference>
<dbReference type="GO" id="GO:0000049">
    <property type="term" value="F:tRNA binding"/>
    <property type="evidence" value="ECO:0007669"/>
    <property type="project" value="UniProtKB-KW"/>
</dbReference>
<evidence type="ECO:0000256" key="7">
    <source>
        <dbReference type="ARBA" id="ARBA00022691"/>
    </source>
</evidence>
<evidence type="ECO:0000256" key="2">
    <source>
        <dbReference type="ARBA" id="ARBA00011245"/>
    </source>
</evidence>
<dbReference type="OrthoDB" id="7080at2157"/>
<dbReference type="HOGENOM" id="CLU_057819_1_0_2"/>
<evidence type="ECO:0000256" key="4">
    <source>
        <dbReference type="ARBA" id="ARBA00022555"/>
    </source>
</evidence>
<dbReference type="PROSITE" id="PS01261">
    <property type="entry name" value="UPF0020"/>
    <property type="match status" value="1"/>
</dbReference>
<dbReference type="PROSITE" id="PS51165">
    <property type="entry name" value="THUMP"/>
    <property type="match status" value="1"/>
</dbReference>
<dbReference type="FunFam" id="3.40.50.150:FF:000251">
    <property type="entry name" value="Putative RNA methylase"/>
    <property type="match status" value="1"/>
</dbReference>
<dbReference type="STRING" id="387631.Asulf_00856"/>
<dbReference type="KEGG" id="ast:Asulf_00856"/>
<evidence type="ECO:0000256" key="8">
    <source>
        <dbReference type="ARBA" id="ARBA00022694"/>
    </source>
</evidence>
<evidence type="ECO:0000256" key="14">
    <source>
        <dbReference type="ARBA" id="ARBA00082665"/>
    </source>
</evidence>
<evidence type="ECO:0000256" key="12">
    <source>
        <dbReference type="ARBA" id="ARBA00061338"/>
    </source>
</evidence>
<dbReference type="GO" id="GO:0160101">
    <property type="term" value="F:tRNA (guanine(10)-N2)-dimethyltransferase activity"/>
    <property type="evidence" value="ECO:0007669"/>
    <property type="project" value="UniProtKB-EC"/>
</dbReference>
<dbReference type="GeneID" id="15392497"/>
<evidence type="ECO:0000256" key="5">
    <source>
        <dbReference type="ARBA" id="ARBA00022603"/>
    </source>
</evidence>
<feature type="domain" description="THUMP" evidence="16">
    <location>
        <begin position="44"/>
        <end position="143"/>
    </location>
</feature>
<evidence type="ECO:0000313" key="18">
    <source>
        <dbReference type="Proteomes" id="UP000013307"/>
    </source>
</evidence>
<keyword evidence="4" id="KW-0820">tRNA-binding</keyword>
<comment type="catalytic activity">
    <reaction evidence="10">
        <text>guanosine(10) in tRNA + 2 S-adenosyl-L-methionine = N(2)-dimethylguanosine(10) in tRNA + 2 S-adenosyl-L-homocysteine + 2 H(+)</text>
        <dbReference type="Rhea" id="RHEA:43124"/>
        <dbReference type="Rhea" id="RHEA-COMP:10355"/>
        <dbReference type="Rhea" id="RHEA-COMP:10358"/>
        <dbReference type="ChEBI" id="CHEBI:15378"/>
        <dbReference type="ChEBI" id="CHEBI:57856"/>
        <dbReference type="ChEBI" id="CHEBI:59789"/>
        <dbReference type="ChEBI" id="CHEBI:74269"/>
        <dbReference type="ChEBI" id="CHEBI:74513"/>
        <dbReference type="EC" id="2.1.1.213"/>
    </reaction>
</comment>
<comment type="subunit">
    <text evidence="2">Monomer.</text>
</comment>
<evidence type="ECO:0000256" key="1">
    <source>
        <dbReference type="ARBA" id="ARBA00004496"/>
    </source>
</evidence>
<dbReference type="eggNOG" id="arCOG00047">
    <property type="taxonomic scope" value="Archaea"/>
</dbReference>
<evidence type="ECO:0000256" key="15">
    <source>
        <dbReference type="PROSITE-ProRule" id="PRU00529"/>
    </source>
</evidence>
<sequence>MRYGFLLLGEHEEFGKLEILNLLNSYSHARIVDEDDRILIMESEPPDRTFFDRLAMVRESFIHIDTVDIDYLERRFKDLNFEGKRVCVRVKKLNKSLAISTVELERKLGAILYRNGAIIDLKDSDITIKVYITDRCHIGILNHVTNTAQFFERRPDKKPFFKPGALLPRLARALVNFTGITDDTLLDPMCGTGTILIEAGLMGIDFVGIEAFKKVLYGCAENLIYYNLPVNLIRGDARNISLRDDTVSAIVTDYPYLRSSKSFGELSELYERSFEEISRVLKKGKRLVIVSNIDVEERYSIENYFKIERKLFQRVHKNLYRRIYILQNR</sequence>
<gene>
    <name evidence="17" type="ORF">Asulf_00856</name>
</gene>
<keyword evidence="18" id="KW-1185">Reference proteome</keyword>
<evidence type="ECO:0000256" key="9">
    <source>
        <dbReference type="ARBA" id="ARBA00022884"/>
    </source>
</evidence>
<dbReference type="PANTHER" id="PTHR14911:SF21">
    <property type="entry name" value="N2-METHYLGUANOSINE TRNA METHYLTRANSFERASE"/>
    <property type="match status" value="1"/>
</dbReference>
<keyword evidence="3" id="KW-0963">Cytoplasm</keyword>
<comment type="subcellular location">
    <subcellularLocation>
        <location evidence="1">Cytoplasm</location>
    </subcellularLocation>
</comment>
<evidence type="ECO:0000256" key="6">
    <source>
        <dbReference type="ARBA" id="ARBA00022679"/>
    </source>
</evidence>
<reference evidence="17 18" key="1">
    <citation type="journal article" date="2013" name="Genome Announc.">
        <title>Complete Genome Sequence of the Thermophilic and Facultatively Chemolithoautotrophic Sulfate Reducer Archaeoglobus sulfaticallidus Strain PM70-1T.</title>
        <authorList>
            <person name="Stokke R."/>
            <person name="Hocking W.P."/>
            <person name="Steinsbu B.O."/>
            <person name="Steen I.H."/>
        </authorList>
    </citation>
    <scope>NUCLEOTIDE SEQUENCE [LARGE SCALE GENOMIC DNA]</scope>
    <source>
        <strain evidence="17">PM70-1</strain>
    </source>
</reference>
<evidence type="ECO:0000313" key="17">
    <source>
        <dbReference type="EMBL" id="AGK60863.1"/>
    </source>
</evidence>
<dbReference type="SUPFAM" id="SSF143437">
    <property type="entry name" value="THUMP domain-like"/>
    <property type="match status" value="1"/>
</dbReference>
<keyword evidence="5 17" id="KW-0489">Methyltransferase</keyword>
<keyword evidence="9 15" id="KW-0694">RNA-binding</keyword>
<keyword evidence="7" id="KW-0949">S-adenosyl-L-methionine</keyword>
<dbReference type="Gene3D" id="3.30.2300.10">
    <property type="entry name" value="THUMP superfamily"/>
    <property type="match status" value="1"/>
</dbReference>
<dbReference type="InterPro" id="IPR000241">
    <property type="entry name" value="RlmKL-like_Mtase"/>
</dbReference>
<proteinExistence type="inferred from homology"/>